<reference evidence="1" key="1">
    <citation type="submission" date="2022-08" db="EMBL/GenBank/DDBJ databases">
        <title>Genome Sequence of Pycnoporus sanguineus.</title>
        <authorList>
            <person name="Buettner E."/>
        </authorList>
    </citation>
    <scope>NUCLEOTIDE SEQUENCE</scope>
    <source>
        <strain evidence="1">CG-C14</strain>
    </source>
</reference>
<evidence type="ECO:0000313" key="2">
    <source>
        <dbReference type="Proteomes" id="UP001144978"/>
    </source>
</evidence>
<keyword evidence="2" id="KW-1185">Reference proteome</keyword>
<sequence>MRTLITILPPTVVLTTVWCELMADPKLLNFRQRVISRDHKLIAIFALFLGGFVGRAIIDAKGAAATLGVGTGMRVVIAIWWLFVPGKGGKTGDHLWMWAMRADGRERLIDTSLLGRWISKIDTTSTSLKGSEIQLYSLRASGMYDYNTKEFARREHVPPLVRKSAPPPFPTFPARRIRRCLTAAVRARSPPPRLSSSHRTPERPSDDHGPDPKYDGAHRRRIVTVAHFLEALLGEERYKTCAASVPCAYHTPQYATTPLDTAFRDGFIYFNHFIKAQSYELVNQQYLVLAISRGAAIICADGHVGIDIVVPVLIGTVTDLKKEKVTAIFVRAKNGPQYGTRIQRPLFQSMNPYRSGLFDRAVKEPPPVLRMVFALASPEAAVALPAVPARSRRAETRRPR</sequence>
<dbReference type="Proteomes" id="UP001144978">
    <property type="component" value="Unassembled WGS sequence"/>
</dbReference>
<comment type="caution">
    <text evidence="1">The sequence shown here is derived from an EMBL/GenBank/DDBJ whole genome shotgun (WGS) entry which is preliminary data.</text>
</comment>
<organism evidence="1 2">
    <name type="scientific">Trametes sanguinea</name>
    <dbReference type="NCBI Taxonomy" id="158606"/>
    <lineage>
        <taxon>Eukaryota</taxon>
        <taxon>Fungi</taxon>
        <taxon>Dikarya</taxon>
        <taxon>Basidiomycota</taxon>
        <taxon>Agaricomycotina</taxon>
        <taxon>Agaricomycetes</taxon>
        <taxon>Polyporales</taxon>
        <taxon>Polyporaceae</taxon>
        <taxon>Trametes</taxon>
    </lineage>
</organism>
<protein>
    <submittedName>
        <fullName evidence="1">Uncharacterized protein</fullName>
    </submittedName>
</protein>
<evidence type="ECO:0000313" key="1">
    <source>
        <dbReference type="EMBL" id="KAJ2968729.1"/>
    </source>
</evidence>
<name>A0ACC1MPH6_9APHY</name>
<dbReference type="EMBL" id="JANSHE010005936">
    <property type="protein sequence ID" value="KAJ2968729.1"/>
    <property type="molecule type" value="Genomic_DNA"/>
</dbReference>
<gene>
    <name evidence="1" type="ORF">NUW54_g13129</name>
</gene>
<proteinExistence type="predicted"/>
<accession>A0ACC1MPH6</accession>